<evidence type="ECO:0000313" key="1">
    <source>
        <dbReference type="EMBL" id="ORX72024.1"/>
    </source>
</evidence>
<dbReference type="GeneID" id="63803432"/>
<gene>
    <name evidence="1" type="ORF">DL89DRAFT_265696</name>
</gene>
<comment type="caution">
    <text evidence="1">The sequence shown here is derived from an EMBL/GenBank/DDBJ whole genome shotgun (WGS) entry which is preliminary data.</text>
</comment>
<organism evidence="1 2">
    <name type="scientific">Linderina pennispora</name>
    <dbReference type="NCBI Taxonomy" id="61395"/>
    <lineage>
        <taxon>Eukaryota</taxon>
        <taxon>Fungi</taxon>
        <taxon>Fungi incertae sedis</taxon>
        <taxon>Zoopagomycota</taxon>
        <taxon>Kickxellomycotina</taxon>
        <taxon>Kickxellomycetes</taxon>
        <taxon>Kickxellales</taxon>
        <taxon>Kickxellaceae</taxon>
        <taxon>Linderina</taxon>
    </lineage>
</organism>
<dbReference type="AlphaFoldDB" id="A0A1Y1WFW1"/>
<proteinExistence type="predicted"/>
<dbReference type="EMBL" id="MCFD01000003">
    <property type="protein sequence ID" value="ORX72024.1"/>
    <property type="molecule type" value="Genomic_DNA"/>
</dbReference>
<name>A0A1Y1WFW1_9FUNG</name>
<dbReference type="Proteomes" id="UP000193922">
    <property type="component" value="Unassembled WGS sequence"/>
</dbReference>
<sequence>MARLQHLHKRETVVLFVAWDGAQGGPPLTIAPMVHQGICSNRMQNGWVAISPKGTLLWQACIIAERGIFPSSLRDIEGGVIP</sequence>
<reference evidence="1 2" key="1">
    <citation type="submission" date="2016-07" db="EMBL/GenBank/DDBJ databases">
        <title>Pervasive Adenine N6-methylation of Active Genes in Fungi.</title>
        <authorList>
            <consortium name="DOE Joint Genome Institute"/>
            <person name="Mondo S.J."/>
            <person name="Dannebaum R.O."/>
            <person name="Kuo R.C."/>
            <person name="Labutti K."/>
            <person name="Haridas S."/>
            <person name="Kuo A."/>
            <person name="Salamov A."/>
            <person name="Ahrendt S.R."/>
            <person name="Lipzen A."/>
            <person name="Sullivan W."/>
            <person name="Andreopoulos W.B."/>
            <person name="Clum A."/>
            <person name="Lindquist E."/>
            <person name="Daum C."/>
            <person name="Ramamoorthy G.K."/>
            <person name="Gryganskyi A."/>
            <person name="Culley D."/>
            <person name="Magnuson J.K."/>
            <person name="James T.Y."/>
            <person name="O'Malley M.A."/>
            <person name="Stajich J.E."/>
            <person name="Spatafora J.W."/>
            <person name="Visel A."/>
            <person name="Grigoriev I.V."/>
        </authorList>
    </citation>
    <scope>NUCLEOTIDE SEQUENCE [LARGE SCALE GENOMIC DNA]</scope>
    <source>
        <strain evidence="1 2">ATCC 12442</strain>
    </source>
</reference>
<keyword evidence="2" id="KW-1185">Reference proteome</keyword>
<accession>A0A1Y1WFW1</accession>
<dbReference type="RefSeq" id="XP_040745448.1">
    <property type="nucleotide sequence ID" value="XM_040886784.1"/>
</dbReference>
<evidence type="ECO:0000313" key="2">
    <source>
        <dbReference type="Proteomes" id="UP000193922"/>
    </source>
</evidence>
<protein>
    <submittedName>
        <fullName evidence="1">Uncharacterized protein</fullName>
    </submittedName>
</protein>